<name>A0A5R8XXY5_9BACT</name>
<dbReference type="Proteomes" id="UP000308901">
    <property type="component" value="Unassembled WGS sequence"/>
</dbReference>
<evidence type="ECO:0008006" key="4">
    <source>
        <dbReference type="Google" id="ProtNLM"/>
    </source>
</evidence>
<reference evidence="2 3" key="1">
    <citation type="submission" date="2019-05" db="EMBL/GenBank/DDBJ databases">
        <title>Arcobacter sp. nov., isolated from sea sediment.</title>
        <authorList>
            <person name="Kim W."/>
        </authorList>
    </citation>
    <scope>NUCLEOTIDE SEQUENCE [LARGE SCALE GENOMIC DNA]</scope>
    <source>
        <strain evidence="2 3">CAU 1517</strain>
    </source>
</reference>
<keyword evidence="3" id="KW-1185">Reference proteome</keyword>
<dbReference type="SUPFAM" id="SSF160387">
    <property type="entry name" value="NosL/MerB-like"/>
    <property type="match status" value="1"/>
</dbReference>
<proteinExistence type="predicted"/>
<evidence type="ECO:0000313" key="2">
    <source>
        <dbReference type="EMBL" id="TLP36284.1"/>
    </source>
</evidence>
<dbReference type="AlphaFoldDB" id="A0A5R8XXY5"/>
<keyword evidence="1" id="KW-0812">Transmembrane</keyword>
<evidence type="ECO:0000313" key="3">
    <source>
        <dbReference type="Proteomes" id="UP000308901"/>
    </source>
</evidence>
<dbReference type="OrthoDB" id="8560674at2"/>
<dbReference type="RefSeq" id="WP_138153514.1">
    <property type="nucleotide sequence ID" value="NZ_CBDDKQ010000004.1"/>
</dbReference>
<keyword evidence="1" id="KW-1133">Transmembrane helix</keyword>
<protein>
    <recommendedName>
        <fullName evidence="4">NosL domain-containing protein</fullName>
    </recommendedName>
</protein>
<feature type="transmembrane region" description="Helical" evidence="1">
    <location>
        <begin position="6"/>
        <end position="24"/>
    </location>
</feature>
<keyword evidence="1" id="KW-0472">Membrane</keyword>
<organism evidence="2 3">
    <name type="scientific">Arcobacter arenosus</name>
    <dbReference type="NCBI Taxonomy" id="2576037"/>
    <lineage>
        <taxon>Bacteria</taxon>
        <taxon>Pseudomonadati</taxon>
        <taxon>Campylobacterota</taxon>
        <taxon>Epsilonproteobacteria</taxon>
        <taxon>Campylobacterales</taxon>
        <taxon>Arcobacteraceae</taxon>
        <taxon>Arcobacter</taxon>
    </lineage>
</organism>
<dbReference type="EMBL" id="VANU01000006">
    <property type="protein sequence ID" value="TLP36284.1"/>
    <property type="molecule type" value="Genomic_DNA"/>
</dbReference>
<evidence type="ECO:0000256" key="1">
    <source>
        <dbReference type="SAM" id="Phobius"/>
    </source>
</evidence>
<sequence length="167" mass="19226">MKKLLPIFTIIVLILIIVGIFLSMSNQKQMVVIHEGNHEHKPIDITLNHFQDTQCGMTITSNKHSAQAIAPDGRTWFFDDPGCLALWYKNIEFQKDAIIWVFSNDTNEYIDGKKAWYDKTSNTTMGYGFGAYKNKKEGMISFDEMIIKMYRGENLTNPLIRNKLLGK</sequence>
<gene>
    <name evidence="2" type="ORF">FDK22_13550</name>
</gene>
<comment type="caution">
    <text evidence="2">The sequence shown here is derived from an EMBL/GenBank/DDBJ whole genome shotgun (WGS) entry which is preliminary data.</text>
</comment>
<accession>A0A5R8XXY5</accession>